<protein>
    <recommendedName>
        <fullName evidence="3">Metal-dependent hydrolase</fullName>
    </recommendedName>
</protein>
<evidence type="ECO:0008006" key="3">
    <source>
        <dbReference type="Google" id="ProtNLM"/>
    </source>
</evidence>
<organism evidence="1 2">
    <name type="scientific">Segniliparus rugosus (strain ATCC BAA-974 / DSM 45345 / CCUG 50838 / CIP 108380 / JCM 13579 / CDC 945)</name>
    <dbReference type="NCBI Taxonomy" id="679197"/>
    <lineage>
        <taxon>Bacteria</taxon>
        <taxon>Bacillati</taxon>
        <taxon>Actinomycetota</taxon>
        <taxon>Actinomycetes</taxon>
        <taxon>Mycobacteriales</taxon>
        <taxon>Segniliparaceae</taxon>
        <taxon>Segniliparus</taxon>
    </lineage>
</organism>
<dbReference type="PIRSF" id="PIRSF007580">
    <property type="entry name" value="UCP07580"/>
    <property type="match status" value="1"/>
</dbReference>
<dbReference type="AlphaFoldDB" id="E5XUG4"/>
<dbReference type="Proteomes" id="UP000004816">
    <property type="component" value="Unassembled WGS sequence"/>
</dbReference>
<reference evidence="1 2" key="1">
    <citation type="journal article" date="2011" name="Stand. Genomic Sci.">
        <title>High quality draft genome sequence of Segniliparus rugosus CDC 945(T)= (ATCC BAA-974(T)).</title>
        <authorList>
            <person name="Earl A.M."/>
            <person name="Desjardins C.A."/>
            <person name="Fitzgerald M.G."/>
            <person name="Arachchi H.M."/>
            <person name="Zeng Q."/>
            <person name="Mehta T."/>
            <person name="Griggs A."/>
            <person name="Birren B.W."/>
            <person name="Toney N.C."/>
            <person name="Carr J."/>
            <person name="Posey J."/>
            <person name="Butler W.R."/>
        </authorList>
    </citation>
    <scope>NUCLEOTIDE SEQUENCE [LARGE SCALE GENOMIC DNA]</scope>
    <source>
        <strain evidence="2">ATCC BAA-974 / DSM 45345 / CCUG 50838 / CIP 108380 / JCM 13579 / CDC 945</strain>
    </source>
</reference>
<dbReference type="PANTHER" id="PTHR39456">
    <property type="entry name" value="METAL-DEPENDENT HYDROLASE"/>
    <property type="match status" value="1"/>
</dbReference>
<dbReference type="OrthoDB" id="4760165at2"/>
<gene>
    <name evidence="1" type="ORF">HMPREF9336_03136</name>
</gene>
<evidence type="ECO:0000313" key="2">
    <source>
        <dbReference type="Proteomes" id="UP000004816"/>
    </source>
</evidence>
<dbReference type="InterPro" id="IPR016516">
    <property type="entry name" value="UCP07580"/>
</dbReference>
<dbReference type="eggNOG" id="COG3687">
    <property type="taxonomic scope" value="Bacteria"/>
</dbReference>
<dbReference type="EMBL" id="ACZI02000001">
    <property type="protein sequence ID" value="EFV12018.2"/>
    <property type="molecule type" value="Genomic_DNA"/>
</dbReference>
<sequence>MAVERFATTGAAPDHFAPEEVALHARDVQFDFSNSPLCWIEGDPYGSHFISSLNLLLPTGERWFCANFTEAMGYVKDERLREEMIGFMGQEAVHAKSHDKALPEFLRRHGIDAEPFVDQVEWLFGRISERLETVYPAPSRGAAEVSVEIIAGLEHFFAALGNWVLNNNWDEMGVDPVIKDLFRWHGAEEVEHRHVAYNVAGYFRKGYLRHMVASVVAAAVLLMLVARGTKFLVHNDPSLPNLGYFRLMWKIRKSGKRGSIPTIRFLFVTMLRLFKPNYSPEAEGNTAQAIAYLATSPAAREING</sequence>
<evidence type="ECO:0000313" key="1">
    <source>
        <dbReference type="EMBL" id="EFV12018.2"/>
    </source>
</evidence>
<dbReference type="STRING" id="679197.HMPREF9336_03136"/>
<comment type="caution">
    <text evidence="1">The sequence shown here is derived from an EMBL/GenBank/DDBJ whole genome shotgun (WGS) entry which is preliminary data.</text>
</comment>
<dbReference type="PANTHER" id="PTHR39456:SF1">
    <property type="entry name" value="METAL-DEPENDENT HYDROLASE"/>
    <property type="match status" value="1"/>
</dbReference>
<proteinExistence type="predicted"/>
<dbReference type="RefSeq" id="WP_021029933.1">
    <property type="nucleotide sequence ID" value="NZ_KI391953.1"/>
</dbReference>
<name>E5XUG4_SEGRC</name>
<keyword evidence="2" id="KW-1185">Reference proteome</keyword>
<dbReference type="Pfam" id="PF10118">
    <property type="entry name" value="Metal_hydrol"/>
    <property type="match status" value="1"/>
</dbReference>
<accession>E5XUG4</accession>
<dbReference type="HOGENOM" id="CLU_051636_1_1_11"/>